<dbReference type="KEGG" id="tped:TPE_1829"/>
<gene>
    <name evidence="8" type="ORF">TPE_1829</name>
</gene>
<evidence type="ECO:0000256" key="3">
    <source>
        <dbReference type="ARBA" id="ARBA00022490"/>
    </source>
</evidence>
<dbReference type="RefSeq" id="WP_020965601.1">
    <property type="nucleotide sequence ID" value="NC_022097.1"/>
</dbReference>
<dbReference type="InterPro" id="IPR003714">
    <property type="entry name" value="PhoH"/>
</dbReference>
<evidence type="ECO:0000313" key="8">
    <source>
        <dbReference type="EMBL" id="AGT44303.1"/>
    </source>
</evidence>
<dbReference type="Proteomes" id="UP000015620">
    <property type="component" value="Chromosome"/>
</dbReference>
<name>S6A0Q5_9SPIR</name>
<reference evidence="8 9" key="1">
    <citation type="journal article" date="2013" name="PLoS ONE">
        <title>Genome-Wide Relatedness of Treponema pedis, from Gingiva and Necrotic Skin Lesions of Pigs, with the Human Oral Pathogen Treponema denticola.</title>
        <authorList>
            <person name="Svartstrom O."/>
            <person name="Mushtaq M."/>
            <person name="Pringle M."/>
            <person name="Segerman B."/>
        </authorList>
    </citation>
    <scope>NUCLEOTIDE SEQUENCE [LARGE SCALE GENOMIC DNA]</scope>
    <source>
        <strain evidence="8">T A4</strain>
    </source>
</reference>
<sequence>MEKTYTIVLKDKTVLSALCGANDKNLGSLESYLGAQVVCRGNELSVLSSDDEVCKRFQHVVDKAVNSSEITSDNSADYLQSLISTMDGKTDNDEFELSCIHIPRGIRSVYPKNRHQLEFINSIKNNDISFGLGAAGTGKTYIAVACALQMLMSRQVRKIVLTRPVVEAGESLGFLPGDLVQKITPYLRPLYDTIELLLPFEFIRQMEESNMFEVAPLAYMRGRTLHNSVVILDEAQNTTREQMKMFLTRMGEGSKLIITGDPSQSDITSGKNSGLAHAVSLLNKIKGIGIIRFSAADVVRHSLVQKIITAYERSDDNLSG</sequence>
<dbReference type="PATRIC" id="fig|1291379.3.peg.1803"/>
<dbReference type="STRING" id="1291379.TPE_1829"/>
<organism evidence="8 9">
    <name type="scientific">Treponema pedis str. T A4</name>
    <dbReference type="NCBI Taxonomy" id="1291379"/>
    <lineage>
        <taxon>Bacteria</taxon>
        <taxon>Pseudomonadati</taxon>
        <taxon>Spirochaetota</taxon>
        <taxon>Spirochaetia</taxon>
        <taxon>Spirochaetales</taxon>
        <taxon>Treponemataceae</taxon>
        <taxon>Treponema</taxon>
    </lineage>
</organism>
<proteinExistence type="inferred from homology"/>
<dbReference type="FunFam" id="3.40.50.300:FF:000013">
    <property type="entry name" value="PhoH family ATPase"/>
    <property type="match status" value="1"/>
</dbReference>
<dbReference type="InterPro" id="IPR051451">
    <property type="entry name" value="PhoH2-like"/>
</dbReference>
<accession>S6A0Q5</accession>
<evidence type="ECO:0000259" key="7">
    <source>
        <dbReference type="Pfam" id="PF02562"/>
    </source>
</evidence>
<dbReference type="GO" id="GO:0005829">
    <property type="term" value="C:cytosol"/>
    <property type="evidence" value="ECO:0007669"/>
    <property type="project" value="TreeGrafter"/>
</dbReference>
<dbReference type="Pfam" id="PF02562">
    <property type="entry name" value="PhoH"/>
    <property type="match status" value="1"/>
</dbReference>
<dbReference type="GeneID" id="301090327"/>
<dbReference type="HOGENOM" id="CLU_051654_0_0_12"/>
<dbReference type="AlphaFoldDB" id="S6A0Q5"/>
<feature type="domain" description="PhoH-like protein" evidence="7">
    <location>
        <begin position="109"/>
        <end position="312"/>
    </location>
</feature>
<keyword evidence="9" id="KW-1185">Reference proteome</keyword>
<evidence type="ECO:0000256" key="4">
    <source>
        <dbReference type="ARBA" id="ARBA00022741"/>
    </source>
</evidence>
<evidence type="ECO:0000256" key="1">
    <source>
        <dbReference type="ARBA" id="ARBA00004496"/>
    </source>
</evidence>
<evidence type="ECO:0000256" key="6">
    <source>
        <dbReference type="ARBA" id="ARBA00039970"/>
    </source>
</evidence>
<dbReference type="OrthoDB" id="9773137at2"/>
<dbReference type="EMBL" id="CP004120">
    <property type="protein sequence ID" value="AGT44303.1"/>
    <property type="molecule type" value="Genomic_DNA"/>
</dbReference>
<dbReference type="InterPro" id="IPR027417">
    <property type="entry name" value="P-loop_NTPase"/>
</dbReference>
<evidence type="ECO:0000256" key="5">
    <source>
        <dbReference type="ARBA" id="ARBA00022840"/>
    </source>
</evidence>
<dbReference type="PANTHER" id="PTHR30473:SF1">
    <property type="entry name" value="PHOH-LIKE PROTEIN"/>
    <property type="match status" value="1"/>
</dbReference>
<dbReference type="SUPFAM" id="SSF52540">
    <property type="entry name" value="P-loop containing nucleoside triphosphate hydrolases"/>
    <property type="match status" value="1"/>
</dbReference>
<keyword evidence="5" id="KW-0067">ATP-binding</keyword>
<dbReference type="Gene3D" id="3.40.50.300">
    <property type="entry name" value="P-loop containing nucleotide triphosphate hydrolases"/>
    <property type="match status" value="1"/>
</dbReference>
<dbReference type="GO" id="GO:0005524">
    <property type="term" value="F:ATP binding"/>
    <property type="evidence" value="ECO:0007669"/>
    <property type="project" value="UniProtKB-KW"/>
</dbReference>
<evidence type="ECO:0000256" key="2">
    <source>
        <dbReference type="ARBA" id="ARBA00010393"/>
    </source>
</evidence>
<dbReference type="PANTHER" id="PTHR30473">
    <property type="entry name" value="PROTEIN PHOH"/>
    <property type="match status" value="1"/>
</dbReference>
<protein>
    <recommendedName>
        <fullName evidence="6">PhoH-like protein</fullName>
    </recommendedName>
</protein>
<keyword evidence="4" id="KW-0547">Nucleotide-binding</keyword>
<keyword evidence="3" id="KW-0963">Cytoplasm</keyword>
<evidence type="ECO:0000313" key="9">
    <source>
        <dbReference type="Proteomes" id="UP000015620"/>
    </source>
</evidence>
<comment type="similarity">
    <text evidence="2">Belongs to the PhoH family.</text>
</comment>
<comment type="subcellular location">
    <subcellularLocation>
        <location evidence="1">Cytoplasm</location>
    </subcellularLocation>
</comment>